<dbReference type="InterPro" id="IPR008928">
    <property type="entry name" value="6-hairpin_glycosidase_sf"/>
</dbReference>
<dbReference type="InterPro" id="IPR031335">
    <property type="entry name" value="Glyco_hydro_63_C"/>
</dbReference>
<keyword evidence="5 13" id="KW-0378">Hydrolase</keyword>
<keyword evidence="6 13" id="KW-0256">Endoplasmic reticulum</keyword>
<feature type="transmembrane region" description="Helical" evidence="13">
    <location>
        <begin position="46"/>
        <end position="67"/>
    </location>
</feature>
<evidence type="ECO:0000256" key="13">
    <source>
        <dbReference type="RuleBase" id="RU368089"/>
    </source>
</evidence>
<name>A0A8K0G3F6_IGNLU</name>
<evidence type="ECO:0000256" key="3">
    <source>
        <dbReference type="ARBA" id="ARBA00010833"/>
    </source>
</evidence>
<evidence type="ECO:0000259" key="16">
    <source>
        <dbReference type="Pfam" id="PF16923"/>
    </source>
</evidence>
<accession>A0A8K0G3F6</accession>
<evidence type="ECO:0000313" key="18">
    <source>
        <dbReference type="Proteomes" id="UP000801492"/>
    </source>
</evidence>
<dbReference type="InterPro" id="IPR038518">
    <property type="entry name" value="Glyco_hydro_63N_sf"/>
</dbReference>
<comment type="pathway">
    <text evidence="2">Glycan metabolism; N-glycan degradation.</text>
</comment>
<evidence type="ECO:0000256" key="12">
    <source>
        <dbReference type="ARBA" id="ARBA00038888"/>
    </source>
</evidence>
<dbReference type="GO" id="GO:0009311">
    <property type="term" value="P:oligosaccharide metabolic process"/>
    <property type="evidence" value="ECO:0007669"/>
    <property type="project" value="UniProtKB-UniRule"/>
</dbReference>
<feature type="compositionally biased region" description="Low complexity" evidence="14">
    <location>
        <begin position="23"/>
        <end position="32"/>
    </location>
</feature>
<feature type="domain" description="Glycosyl hydrolase family 63 C-terminal" evidence="15">
    <location>
        <begin position="340"/>
        <end position="825"/>
    </location>
</feature>
<comment type="similarity">
    <text evidence="3 13">Belongs to the glycosyl hydrolase 63 family.</text>
</comment>
<keyword evidence="18" id="KW-1185">Reference proteome</keyword>
<evidence type="ECO:0000256" key="1">
    <source>
        <dbReference type="ARBA" id="ARBA00004648"/>
    </source>
</evidence>
<feature type="region of interest" description="Disordered" evidence="14">
    <location>
        <begin position="549"/>
        <end position="574"/>
    </location>
</feature>
<dbReference type="Pfam" id="PF16923">
    <property type="entry name" value="Glyco_hydro_63N"/>
    <property type="match status" value="1"/>
</dbReference>
<evidence type="ECO:0000256" key="8">
    <source>
        <dbReference type="ARBA" id="ARBA00022989"/>
    </source>
</evidence>
<evidence type="ECO:0000259" key="15">
    <source>
        <dbReference type="Pfam" id="PF03200"/>
    </source>
</evidence>
<dbReference type="Pfam" id="PF03200">
    <property type="entry name" value="Glyco_hydro_63"/>
    <property type="match status" value="1"/>
</dbReference>
<dbReference type="Gene3D" id="2.70.98.110">
    <property type="entry name" value="Glycosyl hydrolase family 63, N-terminal domain"/>
    <property type="match status" value="1"/>
</dbReference>
<dbReference type="AlphaFoldDB" id="A0A8K0G3F6"/>
<dbReference type="InterPro" id="IPR012341">
    <property type="entry name" value="6hp_glycosidase-like_sf"/>
</dbReference>
<keyword evidence="8 13" id="KW-1133">Transmembrane helix</keyword>
<evidence type="ECO:0000256" key="5">
    <source>
        <dbReference type="ARBA" id="ARBA00022801"/>
    </source>
</evidence>
<dbReference type="GO" id="GO:0006487">
    <property type="term" value="P:protein N-linked glycosylation"/>
    <property type="evidence" value="ECO:0007669"/>
    <property type="project" value="UniProtKB-UniRule"/>
</dbReference>
<dbReference type="Gene3D" id="1.50.10.10">
    <property type="match status" value="1"/>
</dbReference>
<dbReference type="PANTHER" id="PTHR10412:SF11">
    <property type="entry name" value="MANNOSYL-OLIGOSACCHARIDE GLUCOSIDASE"/>
    <property type="match status" value="1"/>
</dbReference>
<reference evidence="17" key="1">
    <citation type="submission" date="2019-08" db="EMBL/GenBank/DDBJ databases">
        <title>The genome of the North American firefly Photinus pyralis.</title>
        <authorList>
            <consortium name="Photinus pyralis genome working group"/>
            <person name="Fallon T.R."/>
            <person name="Sander Lower S.E."/>
            <person name="Weng J.-K."/>
        </authorList>
    </citation>
    <scope>NUCLEOTIDE SEQUENCE</scope>
    <source>
        <strain evidence="17">TRF0915ILg1</strain>
        <tissue evidence="17">Whole body</tissue>
    </source>
</reference>
<evidence type="ECO:0000256" key="2">
    <source>
        <dbReference type="ARBA" id="ARBA00004740"/>
    </source>
</evidence>
<keyword evidence="7" id="KW-0735">Signal-anchor</keyword>
<organism evidence="17 18">
    <name type="scientific">Ignelater luminosus</name>
    <name type="common">Cucubano</name>
    <name type="synonym">Pyrophorus luminosus</name>
    <dbReference type="NCBI Taxonomy" id="2038154"/>
    <lineage>
        <taxon>Eukaryota</taxon>
        <taxon>Metazoa</taxon>
        <taxon>Ecdysozoa</taxon>
        <taxon>Arthropoda</taxon>
        <taxon>Hexapoda</taxon>
        <taxon>Insecta</taxon>
        <taxon>Pterygota</taxon>
        <taxon>Neoptera</taxon>
        <taxon>Endopterygota</taxon>
        <taxon>Coleoptera</taxon>
        <taxon>Polyphaga</taxon>
        <taxon>Elateriformia</taxon>
        <taxon>Elateroidea</taxon>
        <taxon>Elateridae</taxon>
        <taxon>Agrypninae</taxon>
        <taxon>Pyrophorini</taxon>
        <taxon>Ignelater</taxon>
    </lineage>
</organism>
<evidence type="ECO:0000256" key="14">
    <source>
        <dbReference type="SAM" id="MobiDB-lite"/>
    </source>
</evidence>
<feature type="region of interest" description="Disordered" evidence="14">
    <location>
        <begin position="1"/>
        <end position="36"/>
    </location>
</feature>
<dbReference type="PANTHER" id="PTHR10412">
    <property type="entry name" value="MANNOSYL-OLIGOSACCHARIDE GLUCOSIDASE"/>
    <property type="match status" value="1"/>
</dbReference>
<sequence length="827" mass="94201">MARQRRSQASSGADGKGNKDKGANSSSSNGSNPPKPIKSTGGILSYWKHFIGFSCFAIAVGVGYMGYLETRVNTPYDEKKMVVRSGLDIPERFWGSYRPGVYFGLKTRDPYSLITGLMWYFPKELKPGGDGIRHWCEQGDGLEKYGWLQHDGSSFGVQEIHDGPFVITTSFVKRLGGTHGGDWTARITVDIKPGRKVPEDRKEVSLIWYSVLDDNSNGYIKPSNTGSFLTGVRGETPGLGEFTIKLFNYTGTVEHESYLSTITPGLHLLKETIISSMRLAEIKPSRVRSVVLAGELLPATGATKAQPNFIATQVGSKVPFTLDVVFESGSFGTRQNTLVGDVYSEALTWHQSRFVQRFEDTFHLKTKGYGAKEINFAQAALSNMIGGIGYFYGTSRVQSAYTKEPVPYWRAALYTAVPSRSFFPRGFLWDEGFHGLLISAWDLDIELDIICHWFDLMNVEGWIPREQILGAEALAKVPEEFVTQRNTNANPPTFFLTLDYILHKYKDQLTNGRLITLERLYPRLQAWFSWFNTTQKGLEPGTYRWRGRDPLTNRELNPKTLTSGLDDYPRASHPTENERHVDLRCWIAIASGTLANLATLLGRNSYKYYQTHSYLTDNNLMDALHWSDYAQRYADYGYHTDAVELQRPKLSPRSQTPQNLEMVRVMKKNPEYRLVDSTYGYVSLFPFLLRLLEPDSPKLNKTLTDIRMPTLLWTKYGLRSLSKNSPLYMKRNTEHDPPYWRGQIWININFLAVLALNYYSVTEGPYQEHAKEVYKELRANIINNVMKQYYETGYIWEQYNDRTGKGSGCRPFTGWSALTVLLMSEHY</sequence>
<dbReference type="SUPFAM" id="SSF48208">
    <property type="entry name" value="Six-hairpin glycosidases"/>
    <property type="match status" value="1"/>
</dbReference>
<dbReference type="EMBL" id="VTPC01090204">
    <property type="protein sequence ID" value="KAF2884293.1"/>
    <property type="molecule type" value="Genomic_DNA"/>
</dbReference>
<evidence type="ECO:0000256" key="10">
    <source>
        <dbReference type="ARBA" id="ARBA00023180"/>
    </source>
</evidence>
<protein>
    <recommendedName>
        <fullName evidence="12 13">Mannosyl-oligosaccharide glucosidase</fullName>
        <ecNumber evidence="12 13">3.2.1.106</ecNumber>
    </recommendedName>
</protein>
<dbReference type="GO" id="GO:0004573">
    <property type="term" value="F:Glc3Man9GlcNAc2 oligosaccharide glucosidase activity"/>
    <property type="evidence" value="ECO:0007669"/>
    <property type="project" value="UniProtKB-UniRule"/>
</dbReference>
<keyword evidence="9 13" id="KW-0472">Membrane</keyword>
<keyword evidence="11 13" id="KW-0326">Glycosidase</keyword>
<dbReference type="EC" id="3.2.1.106" evidence="12 13"/>
<comment type="function">
    <text evidence="13">Cleaves the distal alpha 1,2-linked glucose residue from the Glc(3)Man(9)GlcNAc(2) oligosaccharide precursor.</text>
</comment>
<comment type="caution">
    <text evidence="17">The sequence shown here is derived from an EMBL/GenBank/DDBJ whole genome shotgun (WGS) entry which is preliminary data.</text>
</comment>
<dbReference type="FunFam" id="1.50.10.10:FF:000009">
    <property type="entry name" value="mannosyl-oligosaccharide glucosidase"/>
    <property type="match status" value="1"/>
</dbReference>
<dbReference type="InterPro" id="IPR031631">
    <property type="entry name" value="Glyco_hydro_63N"/>
</dbReference>
<evidence type="ECO:0000256" key="9">
    <source>
        <dbReference type="ARBA" id="ARBA00023136"/>
    </source>
</evidence>
<comment type="catalytic activity">
    <reaction evidence="13">
        <text>N(4)-(alpha-D-Glc-(1-&gt;2)-alpha-D-Glc-(1-&gt;3)-alpha-D-Glc-(1-&gt;3)-alpha-D-Man-(1-&gt;2)-alpha-D-Man-(1-&gt;2)-alpha-D-Man-(1-&gt;3)-[alpha-D-Man-(1-&gt;2)-alpha-D-Man-(1-&gt;3)-[alpha-D-Man-(1-&gt;2)-alpha-D-Man-(1-&gt;6)]-alpha-D-Man-(1-&gt;6)]-beta-D-Man-(1-&gt;4)-beta-D-GlcNAc-(1-&gt;4)-beta-D-GlcNAc)-L-asparaginyl-[protein] + H2O = N(4)-(alpha-D-Glc-(1-&gt;3)-alpha-D-Glc-(1-&gt;3)-alpha-D-Man-(1-&gt;2)-alpha-D-Man-(1-&gt;2)-alpha-D-Man-(1-&gt;3)-[alpha-D-Man-(1-&gt;2)-alpha-D-Man-(1-&gt;3)-[alpha-D-Man-(1-&gt;2)-alpha-D-Man-(1-&gt;6)]-alpha-D-Man-(1-&gt;6)]-beta-D-Man-(1-&gt;4)-beta-D-GlcNAc-(1-&gt;4)-beta-D-GlcNAc)-L-asparaginyl-[protein] + beta-D-glucose</text>
        <dbReference type="Rhea" id="RHEA:55988"/>
        <dbReference type="Rhea" id="RHEA-COMP:12806"/>
        <dbReference type="Rhea" id="RHEA-COMP:14355"/>
        <dbReference type="ChEBI" id="CHEBI:15377"/>
        <dbReference type="ChEBI" id="CHEBI:15903"/>
        <dbReference type="ChEBI" id="CHEBI:59082"/>
        <dbReference type="ChEBI" id="CHEBI:132537"/>
        <dbReference type="EC" id="3.2.1.106"/>
    </reaction>
</comment>
<keyword evidence="4 13" id="KW-0812">Transmembrane</keyword>
<feature type="domain" description="Glycosyl hydrolase family 63 N-terminal" evidence="16">
    <location>
        <begin position="93"/>
        <end position="286"/>
    </location>
</feature>
<dbReference type="Proteomes" id="UP000801492">
    <property type="component" value="Unassembled WGS sequence"/>
</dbReference>
<dbReference type="GO" id="GO:0005789">
    <property type="term" value="C:endoplasmic reticulum membrane"/>
    <property type="evidence" value="ECO:0007669"/>
    <property type="project" value="UniProtKB-SubCell"/>
</dbReference>
<dbReference type="OrthoDB" id="410058at2759"/>
<comment type="subcellular location">
    <subcellularLocation>
        <location evidence="1 13">Endoplasmic reticulum membrane</location>
        <topology evidence="1 13">Single-pass type II membrane protein</topology>
    </subcellularLocation>
</comment>
<keyword evidence="10" id="KW-0325">Glycoprotein</keyword>
<evidence type="ECO:0000256" key="4">
    <source>
        <dbReference type="ARBA" id="ARBA00022692"/>
    </source>
</evidence>
<dbReference type="InterPro" id="IPR004888">
    <property type="entry name" value="Glycoside_hydrolase_63"/>
</dbReference>
<proteinExistence type="inferred from homology"/>
<evidence type="ECO:0000313" key="17">
    <source>
        <dbReference type="EMBL" id="KAF2884293.1"/>
    </source>
</evidence>
<evidence type="ECO:0000256" key="6">
    <source>
        <dbReference type="ARBA" id="ARBA00022824"/>
    </source>
</evidence>
<evidence type="ECO:0000256" key="11">
    <source>
        <dbReference type="ARBA" id="ARBA00023295"/>
    </source>
</evidence>
<evidence type="ECO:0000256" key="7">
    <source>
        <dbReference type="ARBA" id="ARBA00022968"/>
    </source>
</evidence>
<gene>
    <name evidence="17" type="ORF">ILUMI_21885</name>
</gene>